<dbReference type="PANTHER" id="PTHR48207:SF4">
    <property type="entry name" value="BLL6097 PROTEIN"/>
    <property type="match status" value="1"/>
</dbReference>
<reference evidence="3 4" key="1">
    <citation type="submission" date="2016-10" db="EMBL/GenBank/DDBJ databases">
        <authorList>
            <person name="de Groot N.N."/>
        </authorList>
    </citation>
    <scope>NUCLEOTIDE SEQUENCE [LARGE SCALE GENOMIC DNA]</scope>
    <source>
        <strain evidence="3 4">DSM 44468</strain>
    </source>
</reference>
<keyword evidence="1 3" id="KW-0808">Transferase</keyword>
<dbReference type="OrthoDB" id="9797653at2"/>
<evidence type="ECO:0000256" key="1">
    <source>
        <dbReference type="ARBA" id="ARBA00022679"/>
    </source>
</evidence>
<dbReference type="InterPro" id="IPR003673">
    <property type="entry name" value="CoA-Trfase_fam_III"/>
</dbReference>
<evidence type="ECO:0000313" key="3">
    <source>
        <dbReference type="EMBL" id="SFJ45093.1"/>
    </source>
</evidence>
<gene>
    <name evidence="3" type="ORF">SAMN05421835_105293</name>
</gene>
<proteinExistence type="predicted"/>
<dbReference type="SUPFAM" id="SSF89796">
    <property type="entry name" value="CoA-transferase family III (CaiB/BaiF)"/>
    <property type="match status" value="1"/>
</dbReference>
<dbReference type="PANTHER" id="PTHR48207">
    <property type="entry name" value="SUCCINATE--HYDROXYMETHYLGLUTARATE COA-TRANSFERASE"/>
    <property type="match status" value="1"/>
</dbReference>
<accession>A0A1I3REU9</accession>
<dbReference type="RefSeq" id="WP_091506085.1">
    <property type="nucleotide sequence ID" value="NZ_FORP01000005.1"/>
</dbReference>
<feature type="region of interest" description="Disordered" evidence="2">
    <location>
        <begin position="338"/>
        <end position="364"/>
    </location>
</feature>
<organism evidence="3 4">
    <name type="scientific">Amycolatopsis sacchari</name>
    <dbReference type="NCBI Taxonomy" id="115433"/>
    <lineage>
        <taxon>Bacteria</taxon>
        <taxon>Bacillati</taxon>
        <taxon>Actinomycetota</taxon>
        <taxon>Actinomycetes</taxon>
        <taxon>Pseudonocardiales</taxon>
        <taxon>Pseudonocardiaceae</taxon>
        <taxon>Amycolatopsis</taxon>
    </lineage>
</organism>
<dbReference type="EMBL" id="FORP01000005">
    <property type="protein sequence ID" value="SFJ45093.1"/>
    <property type="molecule type" value="Genomic_DNA"/>
</dbReference>
<protein>
    <submittedName>
        <fullName evidence="3">Crotonobetainyl-CoA:carnitine CoA-transferase CaiB</fullName>
    </submittedName>
</protein>
<dbReference type="Gene3D" id="3.40.50.10540">
    <property type="entry name" value="Crotonobetainyl-coa:carnitine coa-transferase, domain 1"/>
    <property type="match status" value="1"/>
</dbReference>
<dbReference type="InterPro" id="IPR044855">
    <property type="entry name" value="CoA-Trfase_III_dom3_sf"/>
</dbReference>
<dbReference type="Proteomes" id="UP000199025">
    <property type="component" value="Unassembled WGS sequence"/>
</dbReference>
<keyword evidence="4" id="KW-1185">Reference proteome</keyword>
<dbReference type="InterPro" id="IPR023606">
    <property type="entry name" value="CoA-Trfase_III_dom_1_sf"/>
</dbReference>
<dbReference type="AlphaFoldDB" id="A0A1I3REU9"/>
<name>A0A1I3REU9_9PSEU</name>
<evidence type="ECO:0000313" key="4">
    <source>
        <dbReference type="Proteomes" id="UP000199025"/>
    </source>
</evidence>
<dbReference type="STRING" id="115433.SAMN05421835_105293"/>
<dbReference type="Pfam" id="PF02515">
    <property type="entry name" value="CoA_transf_3"/>
    <property type="match status" value="1"/>
</dbReference>
<dbReference type="GO" id="GO:0008410">
    <property type="term" value="F:CoA-transferase activity"/>
    <property type="evidence" value="ECO:0007669"/>
    <property type="project" value="TreeGrafter"/>
</dbReference>
<evidence type="ECO:0000256" key="2">
    <source>
        <dbReference type="SAM" id="MobiDB-lite"/>
    </source>
</evidence>
<dbReference type="Gene3D" id="3.30.1540.10">
    <property type="entry name" value="formyl-coa transferase, domain 3"/>
    <property type="match status" value="1"/>
</dbReference>
<dbReference type="InterPro" id="IPR050483">
    <property type="entry name" value="CoA-transferase_III_domain"/>
</dbReference>
<sequence>MTSALDGVRVVDLSTTLMGPYCTMLLAQWGAEVVKVEPPGGDPARYIGDVRGTGMGPFFLNANRGKRSVVLDLKTAAGAEALSGLIAWADVVVHTLRPDAARELGLDADSVVRRNPRCVAVAFRGFGRGGPAADEPAYDDIIQARSGLADLQGAGSDPAYVRSALADKVVGLHGTAALLAALRQRDLTGRGVALEIPMFETMTAFNLVEQQGAQVFDPPLGPPGYGRTASAHRRPYATKDGAVSVLIYTDRHWRVFFDLIGEPGLAEDPRYRTIRERTQHIDELYRLVAETFPERTSQEWIDLLKPHKIPIGPVNRLTDLPEDPQLVATGFFTAVDHPTEGPLRLPRTTGPTASRPGRDWAPLLGADTETVLAEVRNDG</sequence>